<feature type="domain" description="Smf/DprA SLOG" evidence="2">
    <location>
        <begin position="76"/>
        <end position="249"/>
    </location>
</feature>
<dbReference type="InterPro" id="IPR003488">
    <property type="entry name" value="DprA"/>
</dbReference>
<evidence type="ECO:0000313" key="3">
    <source>
        <dbReference type="EMBL" id="MSU82559.1"/>
    </source>
</evidence>
<dbReference type="SUPFAM" id="SSF102405">
    <property type="entry name" value="MCP/YpsA-like"/>
    <property type="match status" value="1"/>
</dbReference>
<dbReference type="Pfam" id="PF02481">
    <property type="entry name" value="DNA_processg_A"/>
    <property type="match status" value="1"/>
</dbReference>
<evidence type="ECO:0000256" key="1">
    <source>
        <dbReference type="ARBA" id="ARBA00006525"/>
    </source>
</evidence>
<dbReference type="EMBL" id="VULP01000018">
    <property type="protein sequence ID" value="MSU82559.1"/>
    <property type="molecule type" value="Genomic_DNA"/>
</dbReference>
<protein>
    <submittedName>
        <fullName evidence="3">DNA-protecting protein DprA</fullName>
    </submittedName>
</protein>
<dbReference type="SUPFAM" id="SSF47781">
    <property type="entry name" value="RuvA domain 2-like"/>
    <property type="match status" value="1"/>
</dbReference>
<comment type="similarity">
    <text evidence="1">Belongs to the DprA/Smf family.</text>
</comment>
<evidence type="ECO:0000259" key="2">
    <source>
        <dbReference type="Pfam" id="PF02481"/>
    </source>
</evidence>
<dbReference type="AlphaFoldDB" id="A0A6N7Y0I2"/>
<dbReference type="InterPro" id="IPR010994">
    <property type="entry name" value="RuvA_2-like"/>
</dbReference>
<accession>A0A6N7Y0I2</accession>
<dbReference type="GO" id="GO:0009294">
    <property type="term" value="P:DNA-mediated transformation"/>
    <property type="evidence" value="ECO:0007669"/>
    <property type="project" value="InterPro"/>
</dbReference>
<evidence type="ECO:0000313" key="4">
    <source>
        <dbReference type="Proteomes" id="UP000433359"/>
    </source>
</evidence>
<proteinExistence type="inferred from homology"/>
<reference evidence="3 4" key="1">
    <citation type="submission" date="2019-08" db="EMBL/GenBank/DDBJ databases">
        <title>In-depth cultivation of the pig gut microbiome towards novel bacterial diversity and tailored functional studies.</title>
        <authorList>
            <person name="Wylensek D."/>
            <person name="Hitch T.C.A."/>
            <person name="Clavel T."/>
        </authorList>
    </citation>
    <scope>NUCLEOTIDE SEQUENCE [LARGE SCALE GENOMIC DNA]</scope>
    <source>
        <strain evidence="3 4">BSM-383-APC-4H</strain>
    </source>
</reference>
<dbReference type="NCBIfam" id="TIGR00732">
    <property type="entry name" value="dprA"/>
    <property type="match status" value="1"/>
</dbReference>
<sequence>MLYWIWLTQIPFIGPIAARKLIEYFENAENVYKAKEKYLEKIPGLSIKQKKNVIEFRSLKEAERILENCEKQSIDILCWQDERYPTRAKEPKDAPVILYYKGHFKEIERTIGIVGARRCSQQDKHRAVNIASECVEKGITVISGMAKGIDSYAHTACLNAGGYTIAIMGNGLDICYPSEHYQLMKEIEDKGLLLSEYPPGTLPTKYTFPRRNRLISSWSDKLFVIGAGKGSGALITVDYSKKYARKVYW</sequence>
<organism evidence="3 4">
    <name type="scientific">Anaerobutyricum soehngenii</name>
    <dbReference type="NCBI Taxonomy" id="105843"/>
    <lineage>
        <taxon>Bacteria</taxon>
        <taxon>Bacillati</taxon>
        <taxon>Bacillota</taxon>
        <taxon>Clostridia</taxon>
        <taxon>Lachnospirales</taxon>
        <taxon>Lachnospiraceae</taxon>
        <taxon>Anaerobutyricum</taxon>
    </lineage>
</organism>
<gene>
    <name evidence="3" type="primary">dprA</name>
    <name evidence="3" type="ORF">FYJ25_09385</name>
</gene>
<dbReference type="Gene3D" id="3.40.50.450">
    <property type="match status" value="1"/>
</dbReference>
<dbReference type="Pfam" id="PF14520">
    <property type="entry name" value="HHH_5"/>
    <property type="match status" value="1"/>
</dbReference>
<name>A0A6N7Y0I2_9FIRM</name>
<dbReference type="PANTHER" id="PTHR43022">
    <property type="entry name" value="PROTEIN SMF"/>
    <property type="match status" value="1"/>
</dbReference>
<dbReference type="Proteomes" id="UP000433359">
    <property type="component" value="Unassembled WGS sequence"/>
</dbReference>
<dbReference type="InterPro" id="IPR057666">
    <property type="entry name" value="DrpA_SLOG"/>
</dbReference>
<comment type="caution">
    <text evidence="3">The sequence shown here is derived from an EMBL/GenBank/DDBJ whole genome shotgun (WGS) entry which is preliminary data.</text>
</comment>
<dbReference type="PANTHER" id="PTHR43022:SF1">
    <property type="entry name" value="PROTEIN SMF"/>
    <property type="match status" value="1"/>
</dbReference>
<dbReference type="RefSeq" id="WP_154581154.1">
    <property type="nucleotide sequence ID" value="NZ_VULP01000018.1"/>
</dbReference>